<keyword evidence="7" id="KW-1133">Transmembrane helix</keyword>
<feature type="active site" description="Nucleophile" evidence="6">
    <location>
        <position position="458"/>
    </location>
</feature>
<name>A0A6H1NW67_PRIMG</name>
<evidence type="ECO:0000259" key="8">
    <source>
        <dbReference type="PROSITE" id="PS52029"/>
    </source>
</evidence>
<keyword evidence="2" id="KW-0808">Transferase</keyword>
<dbReference type="GO" id="GO:0071555">
    <property type="term" value="P:cell wall organization"/>
    <property type="evidence" value="ECO:0007669"/>
    <property type="project" value="UniProtKB-UniRule"/>
</dbReference>
<protein>
    <submittedName>
        <fullName evidence="9">L,D-transpeptidase family protein</fullName>
    </submittedName>
</protein>
<dbReference type="CDD" id="cd16913">
    <property type="entry name" value="YkuD_like"/>
    <property type="match status" value="1"/>
</dbReference>
<dbReference type="GO" id="GO:0016740">
    <property type="term" value="F:transferase activity"/>
    <property type="evidence" value="ECO:0007669"/>
    <property type="project" value="UniProtKB-KW"/>
</dbReference>
<evidence type="ECO:0000256" key="2">
    <source>
        <dbReference type="ARBA" id="ARBA00022679"/>
    </source>
</evidence>
<dbReference type="GO" id="GO:0018104">
    <property type="term" value="P:peptidoglycan-protein cross-linking"/>
    <property type="evidence" value="ECO:0007669"/>
    <property type="project" value="TreeGrafter"/>
</dbReference>
<dbReference type="PANTHER" id="PTHR30582:SF33">
    <property type="entry name" value="EXPORTED PROTEIN"/>
    <property type="match status" value="1"/>
</dbReference>
<evidence type="ECO:0000256" key="7">
    <source>
        <dbReference type="SAM" id="Phobius"/>
    </source>
</evidence>
<dbReference type="EMBL" id="CP051128">
    <property type="protein sequence ID" value="QIZ05508.1"/>
    <property type="molecule type" value="Genomic_DNA"/>
</dbReference>
<evidence type="ECO:0000256" key="5">
    <source>
        <dbReference type="ARBA" id="ARBA00023316"/>
    </source>
</evidence>
<dbReference type="InterPro" id="IPR050979">
    <property type="entry name" value="LD-transpeptidase"/>
</dbReference>
<gene>
    <name evidence="9" type="ORF">HFZ78_00910</name>
</gene>
<dbReference type="InterPro" id="IPR005490">
    <property type="entry name" value="LD_TPept_cat_dom"/>
</dbReference>
<evidence type="ECO:0000313" key="10">
    <source>
        <dbReference type="Proteomes" id="UP000501868"/>
    </source>
</evidence>
<feature type="active site" description="Proton donor/acceptor" evidence="6">
    <location>
        <position position="437"/>
    </location>
</feature>
<accession>A0A6H1NW67</accession>
<dbReference type="InterPro" id="IPR038063">
    <property type="entry name" value="Transpep_catalytic_dom"/>
</dbReference>
<dbReference type="Proteomes" id="UP000501868">
    <property type="component" value="Chromosome"/>
</dbReference>
<organism evidence="9 10">
    <name type="scientific">Priestia megaterium</name>
    <name type="common">Bacillus megaterium</name>
    <dbReference type="NCBI Taxonomy" id="1404"/>
    <lineage>
        <taxon>Bacteria</taxon>
        <taxon>Bacillati</taxon>
        <taxon>Bacillota</taxon>
        <taxon>Bacilli</taxon>
        <taxon>Bacillales</taxon>
        <taxon>Bacillaceae</taxon>
        <taxon>Priestia</taxon>
    </lineage>
</organism>
<dbReference type="SUPFAM" id="SSF143985">
    <property type="entry name" value="L,D-transpeptidase pre-catalytic domain-like"/>
    <property type="match status" value="1"/>
</dbReference>
<evidence type="ECO:0000256" key="1">
    <source>
        <dbReference type="ARBA" id="ARBA00004752"/>
    </source>
</evidence>
<dbReference type="Gene3D" id="2.40.440.10">
    <property type="entry name" value="L,D-transpeptidase catalytic domain-like"/>
    <property type="match status" value="1"/>
</dbReference>
<dbReference type="PROSITE" id="PS52029">
    <property type="entry name" value="LD_TPASE"/>
    <property type="match status" value="1"/>
</dbReference>
<dbReference type="UniPathway" id="UPA00219"/>
<proteinExistence type="predicted"/>
<evidence type="ECO:0000313" key="9">
    <source>
        <dbReference type="EMBL" id="QIZ05508.1"/>
    </source>
</evidence>
<dbReference type="Pfam" id="PF12229">
    <property type="entry name" value="PG_binding_4"/>
    <property type="match status" value="2"/>
</dbReference>
<sequence length="482" mass="53674">MENAVKESVEEIGERRAKSFKWYTNWKFITTGIIIIIALIFGAISYYHANHFNANIKINGVNVNGLTADEALNKLNTAVLKNVVYVGQQQIFDGQDTKMGFTDKDLAGVKKLLNSQRTYFPSSKAKEFSLMPSQPDQYRSQEMKKQVEEKLLSMNKSLTAPKDAKASLEQGKVVVSKSNDGQQLDFASLLKDYEKQGYTSEIRLNPVYIQPIKEDSPIVKNEQKRLEELLLQTVDYKVQDKVFSLKGSELIKNASVTKDLKVTIDPSDINEKIAEINSSQSTLDKDFTFKTHSGAVKTVKGKGYGWALDVEKETTQIKKAFEKGEKSIAAANIIGHGWSGEGYGYDTTSNNGIGDTYAEVSIAQQRIWIYKNGKLVVTSNVVTGKHSTGNDTSKGVWYILYKRTPSILTGRELGGKPGYSVKVNYWAPFTNDGQGFHDAGFRSNWSSQAYLTAGSHGCVNTPPDVMKTVYNNLSTYEPVVIY</sequence>
<comment type="pathway">
    <text evidence="1 6">Cell wall biogenesis; peptidoglycan biosynthesis.</text>
</comment>
<keyword evidence="7" id="KW-0812">Transmembrane</keyword>
<dbReference type="InterPro" id="IPR038054">
    <property type="entry name" value="LD_TPept-like_central_sf"/>
</dbReference>
<dbReference type="GO" id="GO:0005576">
    <property type="term" value="C:extracellular region"/>
    <property type="evidence" value="ECO:0007669"/>
    <property type="project" value="TreeGrafter"/>
</dbReference>
<keyword evidence="3 6" id="KW-0133">Cell shape</keyword>
<dbReference type="SUPFAM" id="SSF141523">
    <property type="entry name" value="L,D-transpeptidase catalytic domain-like"/>
    <property type="match status" value="1"/>
</dbReference>
<dbReference type="AlphaFoldDB" id="A0A6H1NW67"/>
<keyword evidence="7" id="KW-0472">Membrane</keyword>
<evidence type="ECO:0000256" key="4">
    <source>
        <dbReference type="ARBA" id="ARBA00022984"/>
    </source>
</evidence>
<evidence type="ECO:0000256" key="6">
    <source>
        <dbReference type="PROSITE-ProRule" id="PRU01373"/>
    </source>
</evidence>
<dbReference type="GO" id="GO:0071972">
    <property type="term" value="F:peptidoglycan L,D-transpeptidase activity"/>
    <property type="evidence" value="ECO:0007669"/>
    <property type="project" value="TreeGrafter"/>
</dbReference>
<dbReference type="PANTHER" id="PTHR30582">
    <property type="entry name" value="L,D-TRANSPEPTIDASE"/>
    <property type="match status" value="1"/>
</dbReference>
<dbReference type="Gene3D" id="3.10.20.800">
    <property type="match status" value="1"/>
</dbReference>
<dbReference type="GO" id="GO:0008360">
    <property type="term" value="P:regulation of cell shape"/>
    <property type="evidence" value="ECO:0007669"/>
    <property type="project" value="UniProtKB-UniRule"/>
</dbReference>
<reference evidence="9 10" key="2">
    <citation type="submission" date="2020-04" db="EMBL/GenBank/DDBJ databases">
        <authorList>
            <person name="Fomenkov A."/>
            <person name="Anton B.P."/>
            <person name="Roberts R.J."/>
        </authorList>
    </citation>
    <scope>NUCLEOTIDE SEQUENCE [LARGE SCALE GENOMIC DNA]</scope>
    <source>
        <strain evidence="9 10">S2</strain>
    </source>
</reference>
<feature type="domain" description="L,D-TPase catalytic" evidence="8">
    <location>
        <begin position="356"/>
        <end position="482"/>
    </location>
</feature>
<reference evidence="9 10" key="1">
    <citation type="submission" date="2020-04" db="EMBL/GenBank/DDBJ databases">
        <title>Genome-Wide Identification of 5-Methylcytosine Sites in Bacterial Genomes By High-Throughput Sequencing of MspJI Restriction Fragments.</title>
        <authorList>
            <person name="Wu V."/>
        </authorList>
    </citation>
    <scope>NUCLEOTIDE SEQUENCE [LARGE SCALE GENOMIC DNA]</scope>
    <source>
        <strain evidence="9 10">S2</strain>
    </source>
</reference>
<evidence type="ECO:0000256" key="3">
    <source>
        <dbReference type="ARBA" id="ARBA00022960"/>
    </source>
</evidence>
<dbReference type="Pfam" id="PF03734">
    <property type="entry name" value="YkuD"/>
    <property type="match status" value="1"/>
</dbReference>
<keyword evidence="5 6" id="KW-0961">Cell wall biogenesis/degradation</keyword>
<keyword evidence="4 6" id="KW-0573">Peptidoglycan synthesis</keyword>
<dbReference type="InterPro" id="IPR022029">
    <property type="entry name" value="YoaR-like_PG-bd"/>
</dbReference>
<feature type="transmembrane region" description="Helical" evidence="7">
    <location>
        <begin position="28"/>
        <end position="49"/>
    </location>
</feature>